<keyword evidence="2" id="KW-1185">Reference proteome</keyword>
<name>A0ABD6E9E8_9BILA</name>
<dbReference type="AlphaFoldDB" id="A0ABD6E9E8"/>
<sequence length="103" mass="11323">MTDYLRAVARTRAQFTRSGDVTLSNETFTSAVPKSARTTISLKSKQQKKPVLSQEAERLAKKAAQLGGTKCAEAAREGGSYVGNFSMMRKGYGGNEFLKWKKL</sequence>
<protein>
    <submittedName>
        <fullName evidence="1">Uncharacterized protein</fullName>
    </submittedName>
</protein>
<organism evidence="1 2">
    <name type="scientific">Gnathostoma spinigerum</name>
    <dbReference type="NCBI Taxonomy" id="75299"/>
    <lineage>
        <taxon>Eukaryota</taxon>
        <taxon>Metazoa</taxon>
        <taxon>Ecdysozoa</taxon>
        <taxon>Nematoda</taxon>
        <taxon>Chromadorea</taxon>
        <taxon>Rhabditida</taxon>
        <taxon>Spirurina</taxon>
        <taxon>Gnathostomatomorpha</taxon>
        <taxon>Gnathostomatoidea</taxon>
        <taxon>Gnathostomatidae</taxon>
        <taxon>Gnathostoma</taxon>
    </lineage>
</organism>
<reference evidence="1 2" key="1">
    <citation type="submission" date="2024-08" db="EMBL/GenBank/DDBJ databases">
        <title>Gnathostoma spinigerum genome.</title>
        <authorList>
            <person name="Gonzalez-Bertolin B."/>
            <person name="Monzon S."/>
            <person name="Zaballos A."/>
            <person name="Jimenez P."/>
            <person name="Dekumyoy P."/>
            <person name="Varona S."/>
            <person name="Cuesta I."/>
            <person name="Sumanam S."/>
            <person name="Adisakwattana P."/>
            <person name="Gasser R.B."/>
            <person name="Hernandez-Gonzalez A."/>
            <person name="Young N.D."/>
            <person name="Perteguer M.J."/>
        </authorList>
    </citation>
    <scope>NUCLEOTIDE SEQUENCE [LARGE SCALE GENOMIC DNA]</scope>
    <source>
        <strain evidence="1">AL3</strain>
        <tissue evidence="1">Liver</tissue>
    </source>
</reference>
<comment type="caution">
    <text evidence="1">The sequence shown here is derived from an EMBL/GenBank/DDBJ whole genome shotgun (WGS) entry which is preliminary data.</text>
</comment>
<gene>
    <name evidence="1" type="ORF">AB6A40_002535</name>
</gene>
<evidence type="ECO:0000313" key="1">
    <source>
        <dbReference type="EMBL" id="MFH4975826.1"/>
    </source>
</evidence>
<evidence type="ECO:0000313" key="2">
    <source>
        <dbReference type="Proteomes" id="UP001608902"/>
    </source>
</evidence>
<dbReference type="Proteomes" id="UP001608902">
    <property type="component" value="Unassembled WGS sequence"/>
</dbReference>
<accession>A0ABD6E9E8</accession>
<proteinExistence type="predicted"/>
<dbReference type="EMBL" id="JBGFUD010001147">
    <property type="protein sequence ID" value="MFH4975826.1"/>
    <property type="molecule type" value="Genomic_DNA"/>
</dbReference>